<dbReference type="EMBL" id="JBHSFQ010000005">
    <property type="protein sequence ID" value="MFC4561708.1"/>
    <property type="molecule type" value="Genomic_DNA"/>
</dbReference>
<dbReference type="InterPro" id="IPR046335">
    <property type="entry name" value="LacI/GalR-like_sensor"/>
</dbReference>
<comment type="caution">
    <text evidence="5">The sequence shown here is derived from an EMBL/GenBank/DDBJ whole genome shotgun (WGS) entry which is preliminary data.</text>
</comment>
<sequence length="350" mass="37038">MKASSGSGRVTLTDVARRAGVSHATASRALNGSARNVRSEYRDRVLAAAAELGYVANTAAQAVARGRGEHLALLVNGINDDYFSPIASAVLRAAEADDRMVTMISSRNSPQQATRVVSSLRAQRPRAVILAGGRSVTTGVWDRRLSDELGAYQDEGGRVVAISEEGLPFDTVAVGNRAAGFDLASELADLGYREFTVLAGPPDARTAYDRVQGFRAALAERGLAVPESRVIHCDFDRDGGYAAAGEYLRRRNPAQLVFAISDTVAVGAIARFREAALDLPGDVAVAGIDDVPALRDVSPALTTVRLPWSEVGRAALDLAVEQTGTEPRVIRMRGHVVLRESTPPAGPAPD</sequence>
<evidence type="ECO:0000256" key="3">
    <source>
        <dbReference type="ARBA" id="ARBA00023163"/>
    </source>
</evidence>
<dbReference type="PROSITE" id="PS50932">
    <property type="entry name" value="HTH_LACI_2"/>
    <property type="match status" value="1"/>
</dbReference>
<evidence type="ECO:0000313" key="6">
    <source>
        <dbReference type="Proteomes" id="UP001595923"/>
    </source>
</evidence>
<proteinExistence type="predicted"/>
<dbReference type="SMART" id="SM00354">
    <property type="entry name" value="HTH_LACI"/>
    <property type="match status" value="1"/>
</dbReference>
<gene>
    <name evidence="5" type="ORF">ACFO4E_07550</name>
</gene>
<feature type="domain" description="HTH lacI-type" evidence="4">
    <location>
        <begin position="10"/>
        <end position="65"/>
    </location>
</feature>
<dbReference type="InterPro" id="IPR010982">
    <property type="entry name" value="Lambda_DNA-bd_dom_sf"/>
</dbReference>
<dbReference type="InterPro" id="IPR028082">
    <property type="entry name" value="Peripla_BP_I"/>
</dbReference>
<dbReference type="Pfam" id="PF00356">
    <property type="entry name" value="LacI"/>
    <property type="match status" value="1"/>
</dbReference>
<dbReference type="Gene3D" id="1.10.260.40">
    <property type="entry name" value="lambda repressor-like DNA-binding domains"/>
    <property type="match status" value="1"/>
</dbReference>
<reference evidence="6" key="1">
    <citation type="journal article" date="2019" name="Int. J. Syst. Evol. Microbiol.">
        <title>The Global Catalogue of Microorganisms (GCM) 10K type strain sequencing project: providing services to taxonomists for standard genome sequencing and annotation.</title>
        <authorList>
            <consortium name="The Broad Institute Genomics Platform"/>
            <consortium name="The Broad Institute Genome Sequencing Center for Infectious Disease"/>
            <person name="Wu L."/>
            <person name="Ma J."/>
        </authorList>
    </citation>
    <scope>NUCLEOTIDE SEQUENCE [LARGE SCALE GENOMIC DNA]</scope>
    <source>
        <strain evidence="6">XZYJ18</strain>
    </source>
</reference>
<keyword evidence="6" id="KW-1185">Reference proteome</keyword>
<dbReference type="CDD" id="cd01392">
    <property type="entry name" value="HTH_LacI"/>
    <property type="match status" value="1"/>
</dbReference>
<dbReference type="PANTHER" id="PTHR30146">
    <property type="entry name" value="LACI-RELATED TRANSCRIPTIONAL REPRESSOR"/>
    <property type="match status" value="1"/>
</dbReference>
<dbReference type="Proteomes" id="UP001595923">
    <property type="component" value="Unassembled WGS sequence"/>
</dbReference>
<dbReference type="SUPFAM" id="SSF47413">
    <property type="entry name" value="lambda repressor-like DNA-binding domains"/>
    <property type="match status" value="1"/>
</dbReference>
<keyword evidence="3" id="KW-0804">Transcription</keyword>
<accession>A0ABV9DTK1</accession>
<dbReference type="SUPFAM" id="SSF53822">
    <property type="entry name" value="Periplasmic binding protein-like I"/>
    <property type="match status" value="1"/>
</dbReference>
<dbReference type="PROSITE" id="PS00356">
    <property type="entry name" value="HTH_LACI_1"/>
    <property type="match status" value="1"/>
</dbReference>
<dbReference type="CDD" id="cd06267">
    <property type="entry name" value="PBP1_LacI_sugar_binding-like"/>
    <property type="match status" value="1"/>
</dbReference>
<evidence type="ECO:0000256" key="1">
    <source>
        <dbReference type="ARBA" id="ARBA00023015"/>
    </source>
</evidence>
<keyword evidence="1" id="KW-0805">Transcription regulation</keyword>
<dbReference type="Gene3D" id="3.40.50.2300">
    <property type="match status" value="2"/>
</dbReference>
<dbReference type="RefSeq" id="WP_378572325.1">
    <property type="nucleotide sequence ID" value="NZ_JBHSFQ010000005.1"/>
</dbReference>
<evidence type="ECO:0000256" key="2">
    <source>
        <dbReference type="ARBA" id="ARBA00023125"/>
    </source>
</evidence>
<name>A0ABV9DTK1_9ACTN</name>
<dbReference type="GO" id="GO:0003677">
    <property type="term" value="F:DNA binding"/>
    <property type="evidence" value="ECO:0007669"/>
    <property type="project" value="UniProtKB-KW"/>
</dbReference>
<dbReference type="PANTHER" id="PTHR30146:SF153">
    <property type="entry name" value="LACTOSE OPERON REPRESSOR"/>
    <property type="match status" value="1"/>
</dbReference>
<protein>
    <submittedName>
        <fullName evidence="5">LacI family DNA-binding transcriptional regulator</fullName>
    </submittedName>
</protein>
<evidence type="ECO:0000259" key="4">
    <source>
        <dbReference type="PROSITE" id="PS50932"/>
    </source>
</evidence>
<keyword evidence="2 5" id="KW-0238">DNA-binding</keyword>
<dbReference type="InterPro" id="IPR000843">
    <property type="entry name" value="HTH_LacI"/>
</dbReference>
<organism evidence="5 6">
    <name type="scientific">Nocardiopsis mangrovi</name>
    <dbReference type="NCBI Taxonomy" id="1179818"/>
    <lineage>
        <taxon>Bacteria</taxon>
        <taxon>Bacillati</taxon>
        <taxon>Actinomycetota</taxon>
        <taxon>Actinomycetes</taxon>
        <taxon>Streptosporangiales</taxon>
        <taxon>Nocardiopsidaceae</taxon>
        <taxon>Nocardiopsis</taxon>
    </lineage>
</organism>
<evidence type="ECO:0000313" key="5">
    <source>
        <dbReference type="EMBL" id="MFC4561708.1"/>
    </source>
</evidence>
<dbReference type="Pfam" id="PF13377">
    <property type="entry name" value="Peripla_BP_3"/>
    <property type="match status" value="1"/>
</dbReference>